<dbReference type="AlphaFoldDB" id="K1XN57"/>
<sequence>MNLPRFGLQKLSSSLYNYDLASQWSEHKAASEEFNINATSTFRKIRPPSYEYVVLLLYKGRMKHFSPPASYGVSFADFDRRSVDPSSSRKLIFYNDRLPSGCVRACNSSMQLHFKAFSLDVYPPAIPFYTGGFDVSTYRPVVELVRAPILSLPDSIANRSPSSSYHSAGPEKDAVVADQRARRRGALSVEASLALARRVDVGLEVLALVFGAAFPGHPLRGRHVSQDCQRREKSQASSRGELSRRLYVSKKRNLLWQTHFGIEVSRLTRIVLQQATPVRNSTRCLYECLSDTRGCKVEIQTFEPPSVPQAVITIMRAVLCYDFSFFFFSLMEVEMALTLFPRSISQFSNFSKGWHHRIQLFVPSVSSLKRERERESESARQKSSSIIHHSSHELGPLWSPTDHLSRGQVL</sequence>
<name>K1XN57_MARBU</name>
<dbReference type="HOGENOM" id="CLU_670990_0_0_1"/>
<protein>
    <submittedName>
        <fullName evidence="2">Uncharacterized protein</fullName>
    </submittedName>
</protein>
<feature type="region of interest" description="Disordered" evidence="1">
    <location>
        <begin position="372"/>
        <end position="410"/>
    </location>
</feature>
<dbReference type="Proteomes" id="UP000006753">
    <property type="component" value="Unassembled WGS sequence"/>
</dbReference>
<dbReference type="EMBL" id="JH921448">
    <property type="protein sequence ID" value="EKD13929.1"/>
    <property type="molecule type" value="Genomic_DNA"/>
</dbReference>
<evidence type="ECO:0000313" key="2">
    <source>
        <dbReference type="EMBL" id="EKD13929.1"/>
    </source>
</evidence>
<evidence type="ECO:0000313" key="3">
    <source>
        <dbReference type="Proteomes" id="UP000006753"/>
    </source>
</evidence>
<organism evidence="2 3">
    <name type="scientific">Marssonina brunnea f. sp. multigermtubi (strain MB_m1)</name>
    <name type="common">Marssonina leaf spot fungus</name>
    <dbReference type="NCBI Taxonomy" id="1072389"/>
    <lineage>
        <taxon>Eukaryota</taxon>
        <taxon>Fungi</taxon>
        <taxon>Dikarya</taxon>
        <taxon>Ascomycota</taxon>
        <taxon>Pezizomycotina</taxon>
        <taxon>Leotiomycetes</taxon>
        <taxon>Helotiales</taxon>
        <taxon>Drepanopezizaceae</taxon>
        <taxon>Drepanopeziza</taxon>
    </lineage>
</organism>
<evidence type="ECO:0000256" key="1">
    <source>
        <dbReference type="SAM" id="MobiDB-lite"/>
    </source>
</evidence>
<reference evidence="2 3" key="1">
    <citation type="journal article" date="2012" name="BMC Genomics">
        <title>Sequencing the genome of Marssonina brunnea reveals fungus-poplar co-evolution.</title>
        <authorList>
            <person name="Zhu S."/>
            <person name="Cao Y.-Z."/>
            <person name="Jiang C."/>
            <person name="Tan B.-Y."/>
            <person name="Wang Z."/>
            <person name="Feng S."/>
            <person name="Zhang L."/>
            <person name="Su X.-H."/>
            <person name="Brejova B."/>
            <person name="Vinar T."/>
            <person name="Xu M."/>
            <person name="Wang M.-X."/>
            <person name="Zhang S.-G."/>
            <person name="Huang M.-R."/>
            <person name="Wu R."/>
            <person name="Zhou Y."/>
        </authorList>
    </citation>
    <scope>NUCLEOTIDE SEQUENCE [LARGE SCALE GENOMIC DNA]</scope>
    <source>
        <strain evidence="2 3">MB_m1</strain>
    </source>
</reference>
<proteinExistence type="predicted"/>
<gene>
    <name evidence="2" type="ORF">MBM_08130</name>
</gene>
<dbReference type="InParanoid" id="K1XN57"/>
<dbReference type="KEGG" id="mbe:MBM_08130"/>
<accession>K1XN57</accession>
<keyword evidence="3" id="KW-1185">Reference proteome</keyword>